<feature type="region of interest" description="Disordered" evidence="3">
    <location>
        <begin position="31"/>
        <end position="70"/>
    </location>
</feature>
<dbReference type="PANTHER" id="PTHR11601:SF34">
    <property type="entry name" value="CYSTEINE DESULFURASE"/>
    <property type="match status" value="1"/>
</dbReference>
<dbReference type="InterPro" id="IPR015424">
    <property type="entry name" value="PyrdxlP-dep_Trfase"/>
</dbReference>
<dbReference type="InterPro" id="IPR000192">
    <property type="entry name" value="Aminotrans_V_dom"/>
</dbReference>
<dbReference type="Gene3D" id="3.40.640.10">
    <property type="entry name" value="Type I PLP-dependent aspartate aminotransferase-like (Major domain)"/>
    <property type="match status" value="1"/>
</dbReference>
<feature type="compositionally biased region" description="Basic and acidic residues" evidence="3">
    <location>
        <begin position="31"/>
        <end position="46"/>
    </location>
</feature>
<reference evidence="6 7" key="1">
    <citation type="submission" date="2024-02" db="EMBL/GenBank/DDBJ databases">
        <authorList>
            <person name="Chen Y."/>
            <person name="Shah S."/>
            <person name="Dougan E. K."/>
            <person name="Thang M."/>
            <person name="Chan C."/>
        </authorList>
    </citation>
    <scope>NUCLEOTIDE SEQUENCE [LARGE SCALE GENOMIC DNA]</scope>
</reference>
<dbReference type="Gene3D" id="1.10.260.50">
    <property type="match status" value="1"/>
</dbReference>
<evidence type="ECO:0000256" key="1">
    <source>
        <dbReference type="ARBA" id="ARBA00001933"/>
    </source>
</evidence>
<dbReference type="Proteomes" id="UP001642484">
    <property type="component" value="Unassembled WGS sequence"/>
</dbReference>
<evidence type="ECO:0000256" key="3">
    <source>
        <dbReference type="SAM" id="MobiDB-lite"/>
    </source>
</evidence>
<evidence type="ECO:0000313" key="7">
    <source>
        <dbReference type="Proteomes" id="UP001642484"/>
    </source>
</evidence>
<evidence type="ECO:0000313" key="6">
    <source>
        <dbReference type="EMBL" id="CAK9070360.1"/>
    </source>
</evidence>
<dbReference type="EMBL" id="CAXAMN010022496">
    <property type="protein sequence ID" value="CAK9070360.1"/>
    <property type="molecule type" value="Genomic_DNA"/>
</dbReference>
<protein>
    <recommendedName>
        <fullName evidence="4">Aminotransferase class V domain-containing protein</fullName>
    </recommendedName>
</protein>
<evidence type="ECO:0000313" key="5">
    <source>
        <dbReference type="EMBL" id="CAK9070247.1"/>
    </source>
</evidence>
<dbReference type="EMBL" id="CAXAMN010022485">
    <property type="protein sequence ID" value="CAK9070247.1"/>
    <property type="molecule type" value="Genomic_DNA"/>
</dbReference>
<comment type="similarity">
    <text evidence="2">Belongs to the class-V pyridoxal-phosphate-dependent aminotransferase family. NifS/IscS subfamily.</text>
</comment>
<organism evidence="6 7">
    <name type="scientific">Durusdinium trenchii</name>
    <dbReference type="NCBI Taxonomy" id="1381693"/>
    <lineage>
        <taxon>Eukaryota</taxon>
        <taxon>Sar</taxon>
        <taxon>Alveolata</taxon>
        <taxon>Dinophyceae</taxon>
        <taxon>Suessiales</taxon>
        <taxon>Symbiodiniaceae</taxon>
        <taxon>Durusdinium</taxon>
    </lineage>
</organism>
<dbReference type="PANTHER" id="PTHR11601">
    <property type="entry name" value="CYSTEINE DESULFURYLASE FAMILY MEMBER"/>
    <property type="match status" value="1"/>
</dbReference>
<evidence type="ECO:0000256" key="2">
    <source>
        <dbReference type="ARBA" id="ARBA00006490"/>
    </source>
</evidence>
<feature type="domain" description="Aminotransferase class V" evidence="4">
    <location>
        <begin position="355"/>
        <end position="432"/>
    </location>
</feature>
<comment type="cofactor">
    <cofactor evidence="1">
        <name>pyridoxal 5'-phosphate</name>
        <dbReference type="ChEBI" id="CHEBI:597326"/>
    </cofactor>
</comment>
<dbReference type="Gene3D" id="3.90.1150.10">
    <property type="entry name" value="Aspartate Aminotransferase, domain 1"/>
    <property type="match status" value="1"/>
</dbReference>
<accession>A0ABP0P2V3</accession>
<dbReference type="Pfam" id="PF00266">
    <property type="entry name" value="Aminotran_5"/>
    <property type="match status" value="1"/>
</dbReference>
<dbReference type="InterPro" id="IPR015421">
    <property type="entry name" value="PyrdxlP-dep_Trfase_major"/>
</dbReference>
<dbReference type="InterPro" id="IPR015422">
    <property type="entry name" value="PyrdxlP-dep_Trfase_small"/>
</dbReference>
<gene>
    <name evidence="5" type="ORF">CCMP2556_LOCUS34544</name>
    <name evidence="6" type="ORF">CCMP2556_LOCUS34601</name>
</gene>
<proteinExistence type="inferred from homology"/>
<name>A0ABP0P2V3_9DINO</name>
<feature type="compositionally biased region" description="Polar residues" evidence="3">
    <location>
        <begin position="48"/>
        <end position="63"/>
    </location>
</feature>
<evidence type="ECO:0000259" key="4">
    <source>
        <dbReference type="Pfam" id="PF00266"/>
    </source>
</evidence>
<dbReference type="SUPFAM" id="SSF53383">
    <property type="entry name" value="PLP-dependent transferases"/>
    <property type="match status" value="1"/>
</dbReference>
<comment type="caution">
    <text evidence="6">The sequence shown here is derived from an EMBL/GenBank/DDBJ whole genome shotgun (WGS) entry which is preliminary data.</text>
</comment>
<sequence>MPAALCAPVSVLTLYTYRRCVAVAGMETTTRERHAVSQHSGDERTAKSQRVNSDPFSSLNKGSQEGGTMAQPLKISDWERDLLGSLLTTDLCERNHCAFHRVQTPLVINEELCWIPALGGDLGYGLVLTRAHKHSFADYYRSRTSRKEDNEWIEACRLLTQQTFGGRALLAEHGGAADDDKGCSCVNHAHLHIFPLALQDADRVEGQVLKYFYTRAGAADMILQSWEDLASLPSCAYNALSFQPGKLLVWTDPAKVRLLPSQFVRRALNDARGWPVPEFDWRAFPKLNNHIETANKLRWAGQFVERTASVLLDGKRTCRPFCSQAAITDRSPALCNAETPAFKIFKDPKVTDAPVYRDGNATTPIDPRVLQSMVAYDEHHFGNASSAHTHGSAAEVALRDARQKVALLVGADPSQVIFVSGATEARTQVCSGSLPQSGTD</sequence>
<keyword evidence="7" id="KW-1185">Reference proteome</keyword>